<proteinExistence type="predicted"/>
<organism evidence="1 2">
    <name type="scientific">Bacteroides fragilis 3_1_12</name>
    <dbReference type="NCBI Taxonomy" id="457424"/>
    <lineage>
        <taxon>Bacteria</taxon>
        <taxon>Pseudomonadati</taxon>
        <taxon>Bacteroidota</taxon>
        <taxon>Bacteroidia</taxon>
        <taxon>Bacteroidales</taxon>
        <taxon>Bacteroidaceae</taxon>
        <taxon>Bacteroides</taxon>
    </lineage>
</organism>
<dbReference type="EMBL" id="EQ973215">
    <property type="protein sequence ID" value="EFR54438.1"/>
    <property type="molecule type" value="Genomic_DNA"/>
</dbReference>
<evidence type="ECO:0000313" key="1">
    <source>
        <dbReference type="EMBL" id="EFR54438.1"/>
    </source>
</evidence>
<sequence>MALIVRKQPILLFFFTRAALLVEERTVSLKPMHRPFGTNAPFLCCQQRL</sequence>
<accession>A0ABN0BNB3</accession>
<reference evidence="1 2" key="1">
    <citation type="submission" date="2008-12" db="EMBL/GenBank/DDBJ databases">
        <title>Annotation of Bacteroides fragilis strain 3_1_12.</title>
        <authorList>
            <consortium name="The Broad Institute Genome Sequencing Platform"/>
            <person name="Ward D."/>
            <person name="Young S.K."/>
            <person name="Kodira C.D."/>
            <person name="Zeng Q."/>
            <person name="Koehrsen M."/>
            <person name="Alvarado L."/>
            <person name="Berlin A."/>
            <person name="Borenstein D."/>
            <person name="Chen Z."/>
            <person name="Engels R."/>
            <person name="Freedman E."/>
            <person name="Gellesch M."/>
            <person name="Goldberg J."/>
            <person name="Griggs A."/>
            <person name="Gujja S."/>
            <person name="Heiman D."/>
            <person name="Hepburn T."/>
            <person name="Howarth C."/>
            <person name="Jen D."/>
            <person name="Larson L."/>
            <person name="Lewis B."/>
            <person name="Mehta T."/>
            <person name="Park D."/>
            <person name="Pearson M."/>
            <person name="Roberts A."/>
            <person name="Saif S."/>
            <person name="Shea T."/>
            <person name="Shenoy N."/>
            <person name="Sisk P."/>
            <person name="Stolte C."/>
            <person name="Sykes S."/>
            <person name="Walk T."/>
            <person name="White J."/>
            <person name="Yandava C."/>
            <person name="Allen-Vercoe E."/>
            <person name="Strauss J."/>
            <person name="Ambrose C."/>
            <person name="Lander E."/>
            <person name="Nusbaum C."/>
            <person name="Galagan J."/>
            <person name="Birren B."/>
        </authorList>
    </citation>
    <scope>NUCLEOTIDE SEQUENCE [LARGE SCALE GENOMIC DNA]</scope>
    <source>
        <strain evidence="1 2">3_1_12</strain>
    </source>
</reference>
<evidence type="ECO:0000313" key="2">
    <source>
        <dbReference type="Proteomes" id="UP000005101"/>
    </source>
</evidence>
<gene>
    <name evidence="1" type="ORF">BFAG_03136</name>
</gene>
<protein>
    <submittedName>
        <fullName evidence="1">Uncharacterized protein</fullName>
    </submittedName>
</protein>
<dbReference type="Proteomes" id="UP000005101">
    <property type="component" value="Unassembled WGS sequence"/>
</dbReference>
<keyword evidence="2" id="KW-1185">Reference proteome</keyword>
<name>A0ABN0BNB3_BACFG</name>